<dbReference type="PROSITE" id="PS51219">
    <property type="entry name" value="DPCK"/>
    <property type="match status" value="1"/>
</dbReference>
<keyword evidence="11" id="KW-0067">ATP-binding</keyword>
<keyword evidence="12" id="KW-0496">Mitochondrion</keyword>
<feature type="domain" description="Cytidyltransferase-like" evidence="22">
    <location>
        <begin position="155"/>
        <end position="295"/>
    </location>
</feature>
<dbReference type="GO" id="GO:0005759">
    <property type="term" value="C:mitochondrial matrix"/>
    <property type="evidence" value="ECO:0007669"/>
    <property type="project" value="UniProtKB-SubCell"/>
</dbReference>
<dbReference type="EC" id="2.7.1.24" evidence="20"/>
<dbReference type="Pfam" id="PF01467">
    <property type="entry name" value="CTP_transf_like"/>
    <property type="match status" value="1"/>
</dbReference>
<protein>
    <recommendedName>
        <fullName evidence="21">Bifunctional coenzyme A synthase</fullName>
        <ecNumber evidence="20">2.7.1.24</ecNumber>
        <ecNumber evidence="4">2.7.7.3</ecNumber>
    </recommendedName>
</protein>
<dbReference type="InterPro" id="IPR027417">
    <property type="entry name" value="P-loop_NTPase"/>
</dbReference>
<dbReference type="InterPro" id="IPR001977">
    <property type="entry name" value="Depp_CoAkinase"/>
</dbReference>
<evidence type="ECO:0000256" key="8">
    <source>
        <dbReference type="ARBA" id="ARBA00022695"/>
    </source>
</evidence>
<keyword evidence="9" id="KW-0547">Nucleotide-binding</keyword>
<evidence type="ECO:0000256" key="10">
    <source>
        <dbReference type="ARBA" id="ARBA00022777"/>
    </source>
</evidence>
<dbReference type="EC" id="2.7.7.3" evidence="4"/>
<evidence type="ECO:0000256" key="4">
    <source>
        <dbReference type="ARBA" id="ARBA00012392"/>
    </source>
</evidence>
<evidence type="ECO:0000256" key="14">
    <source>
        <dbReference type="ARBA" id="ARBA00051310"/>
    </source>
</evidence>
<evidence type="ECO:0000256" key="13">
    <source>
        <dbReference type="ARBA" id="ARBA00023268"/>
    </source>
</evidence>
<dbReference type="FunFam" id="3.40.50.300:FF:000899">
    <property type="entry name" value="Bifunctional coenzyme A synthase"/>
    <property type="match status" value="1"/>
</dbReference>
<comment type="catalytic activity">
    <reaction evidence="15">
        <text>3'-dephospho-CoA + ATP = ADP + CoA + H(+)</text>
        <dbReference type="Rhea" id="RHEA:18245"/>
        <dbReference type="ChEBI" id="CHEBI:15378"/>
        <dbReference type="ChEBI" id="CHEBI:30616"/>
        <dbReference type="ChEBI" id="CHEBI:57287"/>
        <dbReference type="ChEBI" id="CHEBI:57328"/>
        <dbReference type="ChEBI" id="CHEBI:456216"/>
        <dbReference type="EC" id="2.7.1.24"/>
    </reaction>
    <physiologicalReaction direction="left-to-right" evidence="15">
        <dbReference type="Rhea" id="RHEA:18246"/>
    </physiologicalReaction>
</comment>
<keyword evidence="10" id="KW-0418">Kinase</keyword>
<comment type="pathway">
    <text evidence="18">Cofactor biosynthesis; coenzyme A biosynthesis; CoA from (R)-pantothenate: step 5/5.</text>
</comment>
<evidence type="ECO:0000256" key="12">
    <source>
        <dbReference type="ARBA" id="ARBA00023128"/>
    </source>
</evidence>
<evidence type="ECO:0000256" key="1">
    <source>
        <dbReference type="ARBA" id="ARBA00004305"/>
    </source>
</evidence>
<dbReference type="EMBL" id="GBGD01001124">
    <property type="protein sequence ID" value="JAC87765.1"/>
    <property type="molecule type" value="mRNA"/>
</dbReference>
<dbReference type="CDD" id="cd02022">
    <property type="entry name" value="DPCK"/>
    <property type="match status" value="1"/>
</dbReference>
<evidence type="ECO:0000256" key="7">
    <source>
        <dbReference type="ARBA" id="ARBA00022679"/>
    </source>
</evidence>
<dbReference type="Gene3D" id="3.40.50.300">
    <property type="entry name" value="P-loop containing nucleotide triphosphate hydrolases"/>
    <property type="match status" value="1"/>
</dbReference>
<dbReference type="Gene3D" id="3.40.50.620">
    <property type="entry name" value="HUPs"/>
    <property type="match status" value="1"/>
</dbReference>
<evidence type="ECO:0000256" key="15">
    <source>
        <dbReference type="ARBA" id="ARBA00051912"/>
    </source>
</evidence>
<evidence type="ECO:0000256" key="17">
    <source>
        <dbReference type="ARBA" id="ARBA00060565"/>
    </source>
</evidence>
<comment type="subunit">
    <text evidence="3">Monomer.</text>
</comment>
<dbReference type="SUPFAM" id="SSF52540">
    <property type="entry name" value="P-loop containing nucleoside triphosphate hydrolases"/>
    <property type="match status" value="1"/>
</dbReference>
<keyword evidence="7" id="KW-0808">Transferase</keyword>
<evidence type="ECO:0000256" key="16">
    <source>
        <dbReference type="ARBA" id="ARBA00059677"/>
    </source>
</evidence>
<dbReference type="Pfam" id="PF01121">
    <property type="entry name" value="CoaE"/>
    <property type="match status" value="1"/>
</dbReference>
<comment type="subcellular location">
    <subcellularLocation>
        <location evidence="2">Cytoplasm</location>
    </subcellularLocation>
    <subcellularLocation>
        <location evidence="1">Mitochondrion matrix</location>
    </subcellularLocation>
</comment>
<proteinExistence type="evidence at transcript level"/>
<evidence type="ECO:0000256" key="11">
    <source>
        <dbReference type="ARBA" id="ARBA00022840"/>
    </source>
</evidence>
<dbReference type="PANTHER" id="PTHR10695:SF46">
    <property type="entry name" value="BIFUNCTIONAL COENZYME A SYNTHASE-RELATED"/>
    <property type="match status" value="1"/>
</dbReference>
<dbReference type="NCBIfam" id="TIGR00125">
    <property type="entry name" value="cyt_tran_rel"/>
    <property type="match status" value="1"/>
</dbReference>
<evidence type="ECO:0000256" key="5">
    <source>
        <dbReference type="ARBA" id="ARBA00022490"/>
    </source>
</evidence>
<dbReference type="InterPro" id="IPR014729">
    <property type="entry name" value="Rossmann-like_a/b/a_fold"/>
</dbReference>
<evidence type="ECO:0000256" key="2">
    <source>
        <dbReference type="ARBA" id="ARBA00004496"/>
    </source>
</evidence>
<dbReference type="PANTHER" id="PTHR10695">
    <property type="entry name" value="DEPHOSPHO-COA KINASE-RELATED"/>
    <property type="match status" value="1"/>
</dbReference>
<comment type="catalytic activity">
    <reaction evidence="14">
        <text>(R)-4'-phosphopantetheine + ATP + H(+) = 3'-dephospho-CoA + diphosphate</text>
        <dbReference type="Rhea" id="RHEA:19801"/>
        <dbReference type="ChEBI" id="CHEBI:15378"/>
        <dbReference type="ChEBI" id="CHEBI:30616"/>
        <dbReference type="ChEBI" id="CHEBI:33019"/>
        <dbReference type="ChEBI" id="CHEBI:57328"/>
        <dbReference type="ChEBI" id="CHEBI:61723"/>
        <dbReference type="EC" id="2.7.7.3"/>
    </reaction>
    <physiologicalReaction direction="left-to-right" evidence="14">
        <dbReference type="Rhea" id="RHEA:19802"/>
    </physiologicalReaction>
</comment>
<sequence length="528" mass="59825">MTKTGMLIVTNPNKFVRYIPRIQREIKNTLYIQFLTKWQYSCLKNSTLHSTKLYGPMFSKTVLSLYRNSINMSNIDIRVLLSSIRNSNIATINTKKRIEVVYFDDVLNTDEMQGFLKKCVTNRSSDCQTVSLGDHEDSSVDEKLESFGEIYDNVVLGGTFDRLHAGHKILLSEAVLRCSKKLTVGVTNTEMLKTKKLWELIEPCDIRMNNVKDFLEDVEPTLEYNVVAIGDMFGPTKDDPTFQLLVVSSETVRGGDKVNEVRMEKGLKPLIVHSVDLLLNPNLEDEIEEDKISSSTDRIRLLGTLLRQPEEKNDIPKWPYIIGLIGGIASGKSSVCKRLEALGAAHINCDLIAHNIYKKGTPIYDLVVSTFGSNILDDQQEISRKTLADIVFKEKEARAKLNNIMWPAILEKSKEMATEFFKLGKKVVVLEAAVLLEAGWIKHCHEIWACIIPTEEAIKRLRDRSGLSEEEAKARIASQPSNSEHVENANLVFCTFWKPQFTQKQVEKAWKELNERVALNSVKINASV</sequence>
<keyword evidence="8" id="KW-0548">Nucleotidyltransferase</keyword>
<comment type="function">
    <text evidence="16">Bifunctional enzyme that catalyzes the fourth and fifth sequential steps of CoA biosynthetic pathway. The fourth reaction is catalyzed by the phosphopantetheine adenylyltransferase, coded by the coaD domain; the fifth reaction is catalyzed by the dephospho-CoA kinase, coded by the coaE domain. May act as a point of CoA biosynthesis regulation.</text>
</comment>
<evidence type="ECO:0000256" key="6">
    <source>
        <dbReference type="ARBA" id="ARBA00022553"/>
    </source>
</evidence>
<dbReference type="InterPro" id="IPR004821">
    <property type="entry name" value="Cyt_trans-like"/>
</dbReference>
<dbReference type="AlphaFoldDB" id="A0A069DV06"/>
<dbReference type="GO" id="GO:0005524">
    <property type="term" value="F:ATP binding"/>
    <property type="evidence" value="ECO:0007669"/>
    <property type="project" value="UniProtKB-KW"/>
</dbReference>
<dbReference type="GO" id="GO:0015937">
    <property type="term" value="P:coenzyme A biosynthetic process"/>
    <property type="evidence" value="ECO:0007669"/>
    <property type="project" value="InterPro"/>
</dbReference>
<dbReference type="NCBIfam" id="TIGR00152">
    <property type="entry name" value="dephospho-CoA kinase"/>
    <property type="match status" value="1"/>
</dbReference>
<keyword evidence="13" id="KW-0511">Multifunctional enzyme</keyword>
<evidence type="ECO:0000256" key="21">
    <source>
        <dbReference type="ARBA" id="ARBA00067394"/>
    </source>
</evidence>
<dbReference type="GO" id="GO:0004595">
    <property type="term" value="F:pantetheine-phosphate adenylyltransferase activity"/>
    <property type="evidence" value="ECO:0007669"/>
    <property type="project" value="UniProtKB-EC"/>
</dbReference>
<evidence type="ECO:0000256" key="20">
    <source>
        <dbReference type="ARBA" id="ARBA00066359"/>
    </source>
</evidence>
<evidence type="ECO:0000313" key="23">
    <source>
        <dbReference type="EMBL" id="JAC87765.1"/>
    </source>
</evidence>
<dbReference type="GO" id="GO:0004140">
    <property type="term" value="F:dephospho-CoA kinase activity"/>
    <property type="evidence" value="ECO:0007669"/>
    <property type="project" value="UniProtKB-EC"/>
</dbReference>
<dbReference type="NCBIfam" id="NF001985">
    <property type="entry name" value="PRK00777.1"/>
    <property type="match status" value="1"/>
</dbReference>
<organism evidence="23">
    <name type="scientific">Panstrongylus megistus</name>
    <dbReference type="NCBI Taxonomy" id="65343"/>
    <lineage>
        <taxon>Eukaryota</taxon>
        <taxon>Metazoa</taxon>
        <taxon>Ecdysozoa</taxon>
        <taxon>Arthropoda</taxon>
        <taxon>Hexapoda</taxon>
        <taxon>Insecta</taxon>
        <taxon>Pterygota</taxon>
        <taxon>Neoptera</taxon>
        <taxon>Paraneoptera</taxon>
        <taxon>Hemiptera</taxon>
        <taxon>Heteroptera</taxon>
        <taxon>Panheteroptera</taxon>
        <taxon>Cimicomorpha</taxon>
        <taxon>Reduviidae</taxon>
        <taxon>Triatominae</taxon>
        <taxon>Panstrongylus</taxon>
    </lineage>
</organism>
<evidence type="ECO:0000256" key="3">
    <source>
        <dbReference type="ARBA" id="ARBA00011245"/>
    </source>
</evidence>
<accession>A0A069DV06</accession>
<comment type="pathway">
    <text evidence="17">Cofactor biosynthesis; coenzyme A biosynthesis; CoA from (R)-pantothenate: step 4/5.</text>
</comment>
<dbReference type="CDD" id="cd02164">
    <property type="entry name" value="PPAT_CoAS"/>
    <property type="match status" value="1"/>
</dbReference>
<keyword evidence="5" id="KW-0963">Cytoplasm</keyword>
<dbReference type="SUPFAM" id="SSF52374">
    <property type="entry name" value="Nucleotidylyl transferase"/>
    <property type="match status" value="1"/>
</dbReference>
<keyword evidence="6" id="KW-0597">Phosphoprotein</keyword>
<dbReference type="FunFam" id="3.40.50.620:FF:000089">
    <property type="entry name" value="Bifunctional coenzyme A synthase"/>
    <property type="match status" value="1"/>
</dbReference>
<name>A0A069DV06_9HEMI</name>
<evidence type="ECO:0000256" key="9">
    <source>
        <dbReference type="ARBA" id="ARBA00022741"/>
    </source>
</evidence>
<evidence type="ECO:0000259" key="22">
    <source>
        <dbReference type="Pfam" id="PF01467"/>
    </source>
</evidence>
<dbReference type="HAMAP" id="MF_00376">
    <property type="entry name" value="Dephospho_CoA_kinase"/>
    <property type="match status" value="1"/>
</dbReference>
<evidence type="ECO:0000256" key="19">
    <source>
        <dbReference type="ARBA" id="ARBA00061673"/>
    </source>
</evidence>
<comment type="similarity">
    <text evidence="19">In the central section; belongs to the eukaryotic CoaD family.</text>
</comment>
<reference evidence="23" key="1">
    <citation type="journal article" date="2015" name="J. Med. Entomol.">
        <title>A Deep Insight Into the Sialotranscriptome of the Chagas Disease Vector, Panstrongylus megistus (Hemiptera: Heteroptera).</title>
        <authorList>
            <person name="Ribeiro J.M."/>
            <person name="Schwarz A."/>
            <person name="Francischetti I.M."/>
        </authorList>
    </citation>
    <scope>NUCLEOTIDE SEQUENCE</scope>
    <source>
        <tissue evidence="23">Salivary glands</tissue>
    </source>
</reference>
<evidence type="ECO:0000256" key="18">
    <source>
        <dbReference type="ARBA" id="ARBA00060696"/>
    </source>
</evidence>